<dbReference type="RefSeq" id="XP_001023962.2">
    <property type="nucleotide sequence ID" value="XM_001023962.2"/>
</dbReference>
<keyword evidence="3" id="KW-1185">Reference proteome</keyword>
<sequence>MKKTSQSVSQPQSSYKQKQPDQQGILREGEKLTAEQIKEFLHESRQNSECSNFDETINNQQKMEKIMIKQNFLEMNQLFDPIEYFGGLKVKDLNQKVDDQRLSDMFKIQAEENNTEKSDLISYHVKNVQQSVMQKNQEQLKNQNWIDKDKQVKTYYFNQSQTSSLLGYSQQQQQNNKYATKSAQSPGQQQLIKQNSYQSCDKENFSCIKQNQSLQQKGASFNSPLNTKISQTLQQNYSSFTQTQEPPNNNGILNITPLKQISQNIQFSSPSQLAQNTQLNNSKMNKKETEMMISPEQIAKQKLQQQNNTGNPLIFSFQQNGAAVNGLSLNTDVLKSQNNSLEQIQKVFNNKSGQQSTSQTPSKNHTTKDVKIACIPNDTSPSSHKVVACKPLSQKKEGDLNRIQLLQAVEQINIESQRKNGDSSFNSSVTPKSVTPSNKVMKHDHSRMNISNTFKQESNLNGKNSQISQQHMQSVNFGDNLSLCNQAKISQTDKIAANEEFSTNNQFLSQQEHQDEIEFYDCSNWQSVQQISQQFQSVDNNGQVYNTQNAINKNCSIQSVQDGLINIQENVYSQQTNGFQTLSKSSLHHRSQSKMFEQKQTSEQFFKDKENLELTFQEETANNEEQQSETEFNCQNLQSSLNQIQHCSPSTYTQFKQEITHSPEKNYEEVSQCQNNLYNKIASLNKHNNANQLQNYRNNLGQESQQSQQNDNLSQNFKKHKEKSKSMIQGELTNGGMSQKSGTSQNQYSSRNNSREIQKKNSYFVQRQMNSGTTTNKLKSLITSNTPQNSTMNVSSKGKLQENSQLGKINQSSYNNSKMSSSILLQEKSLIFCDKSQATNVYTSQNTNNILQNSNIQEKQMTQNYTQQYQSKQQIANLPSKVIQNKKSSSQATNRKDNFLSPKVSQRNTPRSNSQYSSIDYTNTNQSQSTSNAYQSKRGHNKSQPNLCIQPLSNSNIQNNSQTKINYGISQNLPNYTTNIINNNNVLQNNTSGGMNNYCNNSNINNATTNQLANITSSQNSQMTNGILSTLSNAYLKRPSGKSIQYDYKNITNQASNLSKNRLASSPTHSPNNYKIKPVIINNQNQTLRQKKLMSRLDQNTSKNNSQALSFRDQQTNHLNIQAPNAGSNSIKTNTNQSNLLQSITVNSGKYNPDQFDKDLKYNIAIEAKKALFKIDPKYEESLNHLMSMQARHQTSQSSLYLNQNQLSQGNLQQFTTTTTATTPSNYQTNNISNKNQIQNYQK</sequence>
<feature type="compositionally biased region" description="Polar residues" evidence="1">
    <location>
        <begin position="1224"/>
        <end position="1243"/>
    </location>
</feature>
<feature type="region of interest" description="Disordered" evidence="1">
    <location>
        <begin position="349"/>
        <end position="368"/>
    </location>
</feature>
<accession>I7LX40</accession>
<feature type="compositionally biased region" description="Low complexity" evidence="1">
    <location>
        <begin position="1"/>
        <end position="23"/>
    </location>
</feature>
<dbReference type="Proteomes" id="UP000009168">
    <property type="component" value="Unassembled WGS sequence"/>
</dbReference>
<feature type="compositionally biased region" description="Polar residues" evidence="1">
    <location>
        <begin position="731"/>
        <end position="743"/>
    </location>
</feature>
<dbReference type="EMBL" id="GG662472">
    <property type="protein sequence ID" value="EAS03717.2"/>
    <property type="molecule type" value="Genomic_DNA"/>
</dbReference>
<feature type="compositionally biased region" description="Polar residues" evidence="1">
    <location>
        <begin position="903"/>
        <end position="935"/>
    </location>
</feature>
<evidence type="ECO:0000256" key="1">
    <source>
        <dbReference type="SAM" id="MobiDB-lite"/>
    </source>
</evidence>
<feature type="compositionally biased region" description="Polar residues" evidence="1">
    <location>
        <begin position="769"/>
        <end position="809"/>
    </location>
</feature>
<gene>
    <name evidence="2" type="ORF">TTHERM_00474800</name>
</gene>
<dbReference type="KEGG" id="tet:TTHERM_00474800"/>
<reference evidence="3" key="1">
    <citation type="journal article" date="2006" name="PLoS Biol.">
        <title>Macronuclear genome sequence of the ciliate Tetrahymena thermophila, a model eukaryote.</title>
        <authorList>
            <person name="Eisen J.A."/>
            <person name="Coyne R.S."/>
            <person name="Wu M."/>
            <person name="Wu D."/>
            <person name="Thiagarajan M."/>
            <person name="Wortman J.R."/>
            <person name="Badger J.H."/>
            <person name="Ren Q."/>
            <person name="Amedeo P."/>
            <person name="Jones K.M."/>
            <person name="Tallon L.J."/>
            <person name="Delcher A.L."/>
            <person name="Salzberg S.L."/>
            <person name="Silva J.C."/>
            <person name="Haas B.J."/>
            <person name="Majoros W.H."/>
            <person name="Farzad M."/>
            <person name="Carlton J.M."/>
            <person name="Smith R.K. Jr."/>
            <person name="Garg J."/>
            <person name="Pearlman R.E."/>
            <person name="Karrer K.M."/>
            <person name="Sun L."/>
            <person name="Manning G."/>
            <person name="Elde N.C."/>
            <person name="Turkewitz A.P."/>
            <person name="Asai D.J."/>
            <person name="Wilkes D.E."/>
            <person name="Wang Y."/>
            <person name="Cai H."/>
            <person name="Collins K."/>
            <person name="Stewart B.A."/>
            <person name="Lee S.R."/>
            <person name="Wilamowska K."/>
            <person name="Weinberg Z."/>
            <person name="Ruzzo W.L."/>
            <person name="Wloga D."/>
            <person name="Gaertig J."/>
            <person name="Frankel J."/>
            <person name="Tsao C.-C."/>
            <person name="Gorovsky M.A."/>
            <person name="Keeling P.J."/>
            <person name="Waller R.F."/>
            <person name="Patron N.J."/>
            <person name="Cherry J.M."/>
            <person name="Stover N.A."/>
            <person name="Krieger C.J."/>
            <person name="del Toro C."/>
            <person name="Ryder H.F."/>
            <person name="Williamson S.C."/>
            <person name="Barbeau R.A."/>
            <person name="Hamilton E.P."/>
            <person name="Orias E."/>
        </authorList>
    </citation>
    <scope>NUCLEOTIDE SEQUENCE [LARGE SCALE GENOMIC DNA]</scope>
    <source>
        <strain evidence="3">SB210</strain>
    </source>
</reference>
<feature type="compositionally biased region" description="Polar residues" evidence="1">
    <location>
        <begin position="422"/>
        <end position="438"/>
    </location>
</feature>
<feature type="region of interest" description="Disordered" evidence="1">
    <location>
        <begin position="702"/>
        <end position="756"/>
    </location>
</feature>
<name>I7LX40_TETTS</name>
<proteinExistence type="predicted"/>
<evidence type="ECO:0000313" key="3">
    <source>
        <dbReference type="Proteomes" id="UP000009168"/>
    </source>
</evidence>
<protein>
    <submittedName>
        <fullName evidence="2">Endo-1,4-beta-xylanase xylA, putative</fullName>
    </submittedName>
</protein>
<feature type="region of interest" description="Disordered" evidence="1">
    <location>
        <begin position="1221"/>
        <end position="1243"/>
    </location>
</feature>
<feature type="compositionally biased region" description="Polar residues" evidence="1">
    <location>
        <begin position="349"/>
        <end position="364"/>
    </location>
</feature>
<feature type="region of interest" description="Disordered" evidence="1">
    <location>
        <begin position="417"/>
        <end position="441"/>
    </location>
</feature>
<feature type="compositionally biased region" description="Low complexity" evidence="1">
    <location>
        <begin position="702"/>
        <end position="716"/>
    </location>
</feature>
<feature type="region of interest" description="Disordered" evidence="1">
    <location>
        <begin position="883"/>
        <end position="955"/>
    </location>
</feature>
<feature type="compositionally biased region" description="Polar residues" evidence="1">
    <location>
        <begin position="942"/>
        <end position="955"/>
    </location>
</feature>
<feature type="compositionally biased region" description="Polar residues" evidence="1">
    <location>
        <begin position="883"/>
        <end position="893"/>
    </location>
</feature>
<evidence type="ECO:0000313" key="2">
    <source>
        <dbReference type="EMBL" id="EAS03717.2"/>
    </source>
</evidence>
<dbReference type="InParanoid" id="I7LX40"/>
<dbReference type="GeneID" id="7841964"/>
<feature type="region of interest" description="Disordered" evidence="1">
    <location>
        <begin position="1"/>
        <end position="29"/>
    </location>
</feature>
<feature type="region of interest" description="Disordered" evidence="1">
    <location>
        <begin position="769"/>
        <end position="813"/>
    </location>
</feature>
<organism evidence="2 3">
    <name type="scientific">Tetrahymena thermophila (strain SB210)</name>
    <dbReference type="NCBI Taxonomy" id="312017"/>
    <lineage>
        <taxon>Eukaryota</taxon>
        <taxon>Sar</taxon>
        <taxon>Alveolata</taxon>
        <taxon>Ciliophora</taxon>
        <taxon>Intramacronucleata</taxon>
        <taxon>Oligohymenophorea</taxon>
        <taxon>Hymenostomatida</taxon>
        <taxon>Tetrahymenina</taxon>
        <taxon>Tetrahymenidae</taxon>
        <taxon>Tetrahymena</taxon>
    </lineage>
</organism>
<dbReference type="AlphaFoldDB" id="I7LX40"/>